<accession>A0AAD6TPI0</accession>
<dbReference type="Proteomes" id="UP001222325">
    <property type="component" value="Unassembled WGS sequence"/>
</dbReference>
<feature type="compositionally biased region" description="Low complexity" evidence="1">
    <location>
        <begin position="90"/>
        <end position="99"/>
    </location>
</feature>
<feature type="region of interest" description="Disordered" evidence="1">
    <location>
        <begin position="163"/>
        <end position="256"/>
    </location>
</feature>
<feature type="compositionally biased region" description="Basic and acidic residues" evidence="1">
    <location>
        <begin position="230"/>
        <end position="244"/>
    </location>
</feature>
<protein>
    <submittedName>
        <fullName evidence="2">Uncharacterized protein</fullName>
    </submittedName>
</protein>
<evidence type="ECO:0000313" key="2">
    <source>
        <dbReference type="EMBL" id="KAJ7075413.1"/>
    </source>
</evidence>
<feature type="compositionally biased region" description="Low complexity" evidence="1">
    <location>
        <begin position="214"/>
        <end position="225"/>
    </location>
</feature>
<feature type="region of interest" description="Disordered" evidence="1">
    <location>
        <begin position="90"/>
        <end position="109"/>
    </location>
</feature>
<feature type="compositionally biased region" description="Basic and acidic residues" evidence="1">
    <location>
        <begin position="191"/>
        <end position="205"/>
    </location>
</feature>
<feature type="compositionally biased region" description="Basic residues" evidence="1">
    <location>
        <begin position="245"/>
        <end position="254"/>
    </location>
</feature>
<dbReference type="AlphaFoldDB" id="A0AAD6TPI0"/>
<organism evidence="2 3">
    <name type="scientific">Mycena belliarum</name>
    <dbReference type="NCBI Taxonomy" id="1033014"/>
    <lineage>
        <taxon>Eukaryota</taxon>
        <taxon>Fungi</taxon>
        <taxon>Dikarya</taxon>
        <taxon>Basidiomycota</taxon>
        <taxon>Agaricomycotina</taxon>
        <taxon>Agaricomycetes</taxon>
        <taxon>Agaricomycetidae</taxon>
        <taxon>Agaricales</taxon>
        <taxon>Marasmiineae</taxon>
        <taxon>Mycenaceae</taxon>
        <taxon>Mycena</taxon>
    </lineage>
</organism>
<dbReference type="EMBL" id="JARJCN010000096">
    <property type="protein sequence ID" value="KAJ7075413.1"/>
    <property type="molecule type" value="Genomic_DNA"/>
</dbReference>
<keyword evidence="3" id="KW-1185">Reference proteome</keyword>
<name>A0AAD6TPI0_9AGAR</name>
<comment type="caution">
    <text evidence="2">The sequence shown here is derived from an EMBL/GenBank/DDBJ whole genome shotgun (WGS) entry which is preliminary data.</text>
</comment>
<evidence type="ECO:0000256" key="1">
    <source>
        <dbReference type="SAM" id="MobiDB-lite"/>
    </source>
</evidence>
<gene>
    <name evidence="2" type="ORF">B0H15DRAFT_1027088</name>
</gene>
<feature type="compositionally biased region" description="Basic and acidic residues" evidence="1">
    <location>
        <begin position="42"/>
        <end position="53"/>
    </location>
</feature>
<proteinExistence type="predicted"/>
<feature type="region of interest" description="Disordered" evidence="1">
    <location>
        <begin position="1"/>
        <end position="67"/>
    </location>
</feature>
<feature type="compositionally biased region" description="Basic residues" evidence="1">
    <location>
        <begin position="172"/>
        <end position="182"/>
    </location>
</feature>
<reference evidence="2" key="1">
    <citation type="submission" date="2023-03" db="EMBL/GenBank/DDBJ databases">
        <title>Massive genome expansion in bonnet fungi (Mycena s.s.) driven by repeated elements and novel gene families across ecological guilds.</title>
        <authorList>
            <consortium name="Lawrence Berkeley National Laboratory"/>
            <person name="Harder C.B."/>
            <person name="Miyauchi S."/>
            <person name="Viragh M."/>
            <person name="Kuo A."/>
            <person name="Thoen E."/>
            <person name="Andreopoulos B."/>
            <person name="Lu D."/>
            <person name="Skrede I."/>
            <person name="Drula E."/>
            <person name="Henrissat B."/>
            <person name="Morin E."/>
            <person name="Kohler A."/>
            <person name="Barry K."/>
            <person name="LaButti K."/>
            <person name="Morin E."/>
            <person name="Salamov A."/>
            <person name="Lipzen A."/>
            <person name="Mereny Z."/>
            <person name="Hegedus B."/>
            <person name="Baldrian P."/>
            <person name="Stursova M."/>
            <person name="Weitz H."/>
            <person name="Taylor A."/>
            <person name="Grigoriev I.V."/>
            <person name="Nagy L.G."/>
            <person name="Martin F."/>
            <person name="Kauserud H."/>
        </authorList>
    </citation>
    <scope>NUCLEOTIDE SEQUENCE</scope>
    <source>
        <strain evidence="2">CBHHK173m</strain>
    </source>
</reference>
<sequence length="323" mass="35644">MRMWDRGSRRRARTVQSARPMASRAHAFTQGQGDATNRRRRGDRDAYEERAEWRGSAGSPQKLRNPVRWQTIATGARSESTRRAVVAGAAAEEGAEQAQGGRGRGDAEAVWRTDAPGEHDEGAELAGADRARSGARCSCRRRAPPRGCRRAWWTTNTTSRASRMRWWSSRRTGSRRHRRTSHARTVSSGSRHSDRGRSMASHRDSVFSTRNRASPLLSLKRPLSPAEDNPDSKRSRLHRRDSSPCRRRGRRRSFPHAARVALARDVRPVPASPPLPAVFLPCPRPVGAAGLAAAHMVAPIAAADRDAHADVVHAVARADRALA</sequence>
<evidence type="ECO:0000313" key="3">
    <source>
        <dbReference type="Proteomes" id="UP001222325"/>
    </source>
</evidence>